<feature type="compositionally biased region" description="Polar residues" evidence="2">
    <location>
        <begin position="1"/>
        <end position="18"/>
    </location>
</feature>
<organism evidence="4 6">
    <name type="scientific">Anaeramoeba flamelloides</name>
    <dbReference type="NCBI Taxonomy" id="1746091"/>
    <lineage>
        <taxon>Eukaryota</taxon>
        <taxon>Metamonada</taxon>
        <taxon>Anaeramoebidae</taxon>
        <taxon>Anaeramoeba</taxon>
    </lineage>
</organism>
<dbReference type="InterPro" id="IPR001936">
    <property type="entry name" value="RasGAP_dom"/>
</dbReference>
<evidence type="ECO:0000259" key="3">
    <source>
        <dbReference type="PROSITE" id="PS50018"/>
    </source>
</evidence>
<dbReference type="InterPro" id="IPR039360">
    <property type="entry name" value="Ras_GTPase"/>
</dbReference>
<comment type="caution">
    <text evidence="4">The sequence shown here is derived from an EMBL/GenBank/DDBJ whole genome shotgun (WGS) entry which is preliminary data.</text>
</comment>
<dbReference type="PROSITE" id="PS50018">
    <property type="entry name" value="RAS_GTPASE_ACTIV_2"/>
    <property type="match status" value="1"/>
</dbReference>
<dbReference type="SUPFAM" id="SSF48350">
    <property type="entry name" value="GTPase activation domain, GAP"/>
    <property type="match status" value="1"/>
</dbReference>
<feature type="region of interest" description="Disordered" evidence="2">
    <location>
        <begin position="1"/>
        <end position="30"/>
    </location>
</feature>
<keyword evidence="7" id="KW-1185">Reference proteome</keyword>
<reference evidence="4" key="2">
    <citation type="submission" date="2022-08" db="EMBL/GenBank/DDBJ databases">
        <title>Novel sulphate-reducing endosymbionts in the free-living metamonad Anaeramoeba.</title>
        <authorList>
            <person name="Jerlstrom-Hultqvist J."/>
            <person name="Cepicka I."/>
            <person name="Gallot-Lavallee L."/>
            <person name="Salas-Leiva D."/>
            <person name="Curtis B.A."/>
            <person name="Zahonova K."/>
            <person name="Pipaliya S."/>
            <person name="Dacks J."/>
            <person name="Roger A.J."/>
        </authorList>
    </citation>
    <scope>NUCLEOTIDE SEQUENCE</scope>
    <source>
        <strain evidence="4">Busselton2</strain>
    </source>
</reference>
<dbReference type="EMBL" id="JANTQA010000057">
    <property type="protein sequence ID" value="KAJ3429398.1"/>
    <property type="molecule type" value="Genomic_DNA"/>
</dbReference>
<dbReference type="Pfam" id="PF00616">
    <property type="entry name" value="RasGAP"/>
    <property type="match status" value="1"/>
</dbReference>
<feature type="domain" description="Ras-GAP" evidence="3">
    <location>
        <begin position="342"/>
        <end position="533"/>
    </location>
</feature>
<name>A0AAV7YI12_9EUKA</name>
<evidence type="ECO:0000256" key="2">
    <source>
        <dbReference type="SAM" id="MobiDB-lite"/>
    </source>
</evidence>
<proteinExistence type="predicted"/>
<dbReference type="EMBL" id="JAOAOG010000325">
    <property type="protein sequence ID" value="KAJ6228910.1"/>
    <property type="molecule type" value="Genomic_DNA"/>
</dbReference>
<evidence type="ECO:0000313" key="6">
    <source>
        <dbReference type="Proteomes" id="UP001146793"/>
    </source>
</evidence>
<dbReference type="AlphaFoldDB" id="A0AAV7YI12"/>
<gene>
    <name evidence="4" type="ORF">M0812_24744</name>
    <name evidence="5" type="ORF">M0813_08409</name>
</gene>
<keyword evidence="1" id="KW-0343">GTPase activation</keyword>
<evidence type="ECO:0000313" key="5">
    <source>
        <dbReference type="EMBL" id="KAJ6228910.1"/>
    </source>
</evidence>
<accession>A0AAV7YI12</accession>
<protein>
    <submittedName>
        <fullName evidence="4">Ras gtpase-activating protein</fullName>
    </submittedName>
</protein>
<feature type="compositionally biased region" description="Basic and acidic residues" evidence="2">
    <location>
        <begin position="19"/>
        <end position="30"/>
    </location>
</feature>
<evidence type="ECO:0000313" key="4">
    <source>
        <dbReference type="EMBL" id="KAJ3429398.1"/>
    </source>
</evidence>
<dbReference type="Gene3D" id="1.10.506.10">
    <property type="entry name" value="GTPase Activation - p120gap, domain 1"/>
    <property type="match status" value="2"/>
</dbReference>
<dbReference type="GO" id="GO:0005096">
    <property type="term" value="F:GTPase activator activity"/>
    <property type="evidence" value="ECO:0007669"/>
    <property type="project" value="UniProtKB-KW"/>
</dbReference>
<dbReference type="PANTHER" id="PTHR10194">
    <property type="entry name" value="RAS GTPASE-ACTIVATING PROTEINS"/>
    <property type="match status" value="1"/>
</dbReference>
<dbReference type="InterPro" id="IPR008936">
    <property type="entry name" value="Rho_GTPase_activation_prot"/>
</dbReference>
<dbReference type="Proteomes" id="UP001150062">
    <property type="component" value="Unassembled WGS sequence"/>
</dbReference>
<feature type="region of interest" description="Disordered" evidence="2">
    <location>
        <begin position="672"/>
        <end position="696"/>
    </location>
</feature>
<sequence>MTEQNSTNITNKTTTLRVSTEKEEEKKSKEETEFELLQSYSELGDKLCVTLKENNTKILDSFSNIGNILPEEIPQIQMLKKQLQIFGNLNPSKQFDYVSCHTVLTKTFFQILTSYGITNVENTLKKQIKQLLGEVGVRDERQMGEFQKGILEILKTNNIVTDTTSDIYQSIIALIDQYFFSITYKSSLTDKIATKLVQHKLLNISISDNKFEIVQSIIYNSLDRYFPGVIDLSKAKDGLTTLIKMAKLENEITEEIIDDILHATRTESFGKTVYFIIDRRFGHGFYDDISNFFENTNKGKKLQPLYHEIILPNCEKALDEYMNREDADNLVFSVESGICKDGANEYSRTLLSLFDSLGLIIPFFQISIIQEVFKNPSPGSLFRSNDVITKVLHHYVKLVGDEYLKKNISPILQDIINEQLSFEIDPYGVSENEDIESNLSAFRTYFHLVVDTIFNSIDDIPEEIKVISFYYAEITASKYPNAVLATVGGFIFLRWICPNLVAPVKNDICTGTVESNVRRSLMLLSSAVQALSNGIKFGEMREYMAPINEDIESLLTARKQFLEDISNIKGVDVQSLLKPYSQSFKTEHSVEVKNIFVHEYFRPTLEEQIDASTFAVNLLTDIREYSNFVPSQTGLPFYTNVYHRLEEMSSVVNNLTKLITQIDFITKKISKDQENTHSNTPKNKKRKFFGKRTKKK</sequence>
<evidence type="ECO:0000256" key="1">
    <source>
        <dbReference type="ARBA" id="ARBA00022468"/>
    </source>
</evidence>
<dbReference type="Proteomes" id="UP001146793">
    <property type="component" value="Unassembled WGS sequence"/>
</dbReference>
<reference evidence="5" key="1">
    <citation type="submission" date="2022-08" db="EMBL/GenBank/DDBJ databases">
        <title>Novel sulfate-reducing endosymbionts in the free-living metamonad Anaeramoeba.</title>
        <authorList>
            <person name="Jerlstrom-Hultqvist J."/>
            <person name="Cepicka I."/>
            <person name="Gallot-Lavallee L."/>
            <person name="Salas-Leiva D."/>
            <person name="Curtis B.A."/>
            <person name="Zahonova K."/>
            <person name="Pipaliya S."/>
            <person name="Dacks J."/>
            <person name="Roger A.J."/>
        </authorList>
    </citation>
    <scope>NUCLEOTIDE SEQUENCE</scope>
    <source>
        <strain evidence="5">Schooner1</strain>
    </source>
</reference>
<evidence type="ECO:0000313" key="7">
    <source>
        <dbReference type="Proteomes" id="UP001150062"/>
    </source>
</evidence>
<feature type="compositionally biased region" description="Basic residues" evidence="2">
    <location>
        <begin position="682"/>
        <end position="696"/>
    </location>
</feature>
<dbReference type="SMART" id="SM00323">
    <property type="entry name" value="RasGAP"/>
    <property type="match status" value="1"/>
</dbReference>
<dbReference type="PANTHER" id="PTHR10194:SF60">
    <property type="entry name" value="RAS GTPASE-ACTIVATING PROTEIN RASKOL"/>
    <property type="match status" value="1"/>
</dbReference>